<protein>
    <submittedName>
        <fullName evidence="1">Uncharacterized protein</fullName>
    </submittedName>
</protein>
<sequence length="71" mass="8007">MVQLFKTTRTSKERRRKELSTFSISTRSGVDKARPVCARAQTQALAVLVRVRECRGASFGILKKSIPSQRI</sequence>
<name>A0A4C1VIV7_EUMVA</name>
<accession>A0A4C1VIV7</accession>
<comment type="caution">
    <text evidence="1">The sequence shown here is derived from an EMBL/GenBank/DDBJ whole genome shotgun (WGS) entry which is preliminary data.</text>
</comment>
<keyword evidence="2" id="KW-1185">Reference proteome</keyword>
<organism evidence="1 2">
    <name type="scientific">Eumeta variegata</name>
    <name type="common">Bagworm moth</name>
    <name type="synonym">Eumeta japonica</name>
    <dbReference type="NCBI Taxonomy" id="151549"/>
    <lineage>
        <taxon>Eukaryota</taxon>
        <taxon>Metazoa</taxon>
        <taxon>Ecdysozoa</taxon>
        <taxon>Arthropoda</taxon>
        <taxon>Hexapoda</taxon>
        <taxon>Insecta</taxon>
        <taxon>Pterygota</taxon>
        <taxon>Neoptera</taxon>
        <taxon>Endopterygota</taxon>
        <taxon>Lepidoptera</taxon>
        <taxon>Glossata</taxon>
        <taxon>Ditrysia</taxon>
        <taxon>Tineoidea</taxon>
        <taxon>Psychidae</taxon>
        <taxon>Oiketicinae</taxon>
        <taxon>Eumeta</taxon>
    </lineage>
</organism>
<dbReference type="AlphaFoldDB" id="A0A4C1VIV7"/>
<gene>
    <name evidence="1" type="ORF">EVAR_18106_1</name>
</gene>
<proteinExistence type="predicted"/>
<dbReference type="Proteomes" id="UP000299102">
    <property type="component" value="Unassembled WGS sequence"/>
</dbReference>
<evidence type="ECO:0000313" key="1">
    <source>
        <dbReference type="EMBL" id="GBP38227.1"/>
    </source>
</evidence>
<dbReference type="EMBL" id="BGZK01000345">
    <property type="protein sequence ID" value="GBP38227.1"/>
    <property type="molecule type" value="Genomic_DNA"/>
</dbReference>
<evidence type="ECO:0000313" key="2">
    <source>
        <dbReference type="Proteomes" id="UP000299102"/>
    </source>
</evidence>
<reference evidence="1 2" key="1">
    <citation type="journal article" date="2019" name="Commun. Biol.">
        <title>The bagworm genome reveals a unique fibroin gene that provides high tensile strength.</title>
        <authorList>
            <person name="Kono N."/>
            <person name="Nakamura H."/>
            <person name="Ohtoshi R."/>
            <person name="Tomita M."/>
            <person name="Numata K."/>
            <person name="Arakawa K."/>
        </authorList>
    </citation>
    <scope>NUCLEOTIDE SEQUENCE [LARGE SCALE GENOMIC DNA]</scope>
</reference>